<organism evidence="2 3">
    <name type="scientific">Pontibacterium sinense</name>
    <dbReference type="NCBI Taxonomy" id="2781979"/>
    <lineage>
        <taxon>Bacteria</taxon>
        <taxon>Pseudomonadati</taxon>
        <taxon>Pseudomonadota</taxon>
        <taxon>Gammaproteobacteria</taxon>
        <taxon>Oceanospirillales</taxon>
        <taxon>Oceanospirillaceae</taxon>
        <taxon>Pontibacterium</taxon>
    </lineage>
</organism>
<feature type="transmembrane region" description="Helical" evidence="1">
    <location>
        <begin position="98"/>
        <end position="119"/>
    </location>
</feature>
<feature type="transmembrane region" description="Helical" evidence="1">
    <location>
        <begin position="29"/>
        <end position="50"/>
    </location>
</feature>
<accession>A0A8J7K4M7</accession>
<feature type="transmembrane region" description="Helical" evidence="1">
    <location>
        <begin position="269"/>
        <end position="292"/>
    </location>
</feature>
<evidence type="ECO:0000313" key="2">
    <source>
        <dbReference type="EMBL" id="MBE9395765.1"/>
    </source>
</evidence>
<keyword evidence="1" id="KW-0472">Membrane</keyword>
<keyword evidence="1" id="KW-1133">Transmembrane helix</keyword>
<dbReference type="AlphaFoldDB" id="A0A8J7K4M7"/>
<comment type="caution">
    <text evidence="2">The sequence shown here is derived from an EMBL/GenBank/DDBJ whole genome shotgun (WGS) entry which is preliminary data.</text>
</comment>
<sequence length="340" mass="38757">MNEPVQPKLAIQEPQVLDFQFHGKAGEFFRIWIVNLCLTILTLGIYSAWAKVRTHQYFYGHTTLGGSSFEYTALPIQILKGRLIAFGLFILYQVITNFFPLAAFPIMLLFAAVLPWIIVRSMMFRHFNTRYRNIRFGFDGGYVQALIAYVLLPIGSALTAGLLYPYAVCRQQRWLANHSRFGDTQMSAEFKAGAFYSIYLSALFLMISTGVLFFLVQTAAPTLIPLIPLVILPFYYLVYAYIKVQVMNLTLNNLRLGEHRFESRMRTLAYLWIFISNTFAIVFTLGLATPWAMIRSANYRATCTSAHIHGDLDQFVQAQQDQQNALGEELGETLDLEFGV</sequence>
<dbReference type="InterPro" id="IPR010295">
    <property type="entry name" value="DUF898"/>
</dbReference>
<feature type="transmembrane region" description="Helical" evidence="1">
    <location>
        <begin position="194"/>
        <end position="216"/>
    </location>
</feature>
<reference evidence="2" key="1">
    <citation type="submission" date="2020-10" db="EMBL/GenBank/DDBJ databases">
        <title>Bacterium isolated from coastal waters sediment.</title>
        <authorList>
            <person name="Chen R.-J."/>
            <person name="Lu D.-C."/>
            <person name="Zhu K.-L."/>
            <person name="Du Z.-J."/>
        </authorList>
    </citation>
    <scope>NUCLEOTIDE SEQUENCE</scope>
    <source>
        <strain evidence="2">N1Y112</strain>
    </source>
</reference>
<dbReference type="EMBL" id="JADEYS010000001">
    <property type="protein sequence ID" value="MBE9395765.1"/>
    <property type="molecule type" value="Genomic_DNA"/>
</dbReference>
<keyword evidence="1" id="KW-0812">Transmembrane</keyword>
<dbReference type="Pfam" id="PF05987">
    <property type="entry name" value="DUF898"/>
    <property type="match status" value="1"/>
</dbReference>
<dbReference type="RefSeq" id="WP_193951324.1">
    <property type="nucleotide sequence ID" value="NZ_JADEYS010000001.1"/>
</dbReference>
<dbReference type="Proteomes" id="UP000640333">
    <property type="component" value="Unassembled WGS sequence"/>
</dbReference>
<evidence type="ECO:0000313" key="3">
    <source>
        <dbReference type="Proteomes" id="UP000640333"/>
    </source>
</evidence>
<keyword evidence="3" id="KW-1185">Reference proteome</keyword>
<name>A0A8J7K4M7_9GAMM</name>
<evidence type="ECO:0000256" key="1">
    <source>
        <dbReference type="SAM" id="Phobius"/>
    </source>
</evidence>
<protein>
    <submittedName>
        <fullName evidence="2">DUF898 domain-containing protein</fullName>
    </submittedName>
</protein>
<proteinExistence type="predicted"/>
<gene>
    <name evidence="2" type="ORF">IOQ59_00680</name>
</gene>
<feature type="transmembrane region" description="Helical" evidence="1">
    <location>
        <begin position="223"/>
        <end position="242"/>
    </location>
</feature>
<feature type="transmembrane region" description="Helical" evidence="1">
    <location>
        <begin position="140"/>
        <end position="164"/>
    </location>
</feature>